<dbReference type="InterPro" id="IPR041881">
    <property type="entry name" value="PqqD_sf"/>
</dbReference>
<sequence length="120" mass="12851">MTAVLEPVLHVSSTVVAWRTIGESTVLLDLAASAYYGLNRTGTRLWSLLADGATHTALVDALLEVSDHRIDRCRADADVVAFLAELRTSGLLDQAPDQPHPAFALRTGITRLGSRLGSGR</sequence>
<dbReference type="RefSeq" id="WP_205262094.1">
    <property type="nucleotide sequence ID" value="NZ_JAERWK010000023.1"/>
</dbReference>
<organism evidence="1 2">
    <name type="scientific">Nakamurella leprariae</name>
    <dbReference type="NCBI Taxonomy" id="2803911"/>
    <lineage>
        <taxon>Bacteria</taxon>
        <taxon>Bacillati</taxon>
        <taxon>Actinomycetota</taxon>
        <taxon>Actinomycetes</taxon>
        <taxon>Nakamurellales</taxon>
        <taxon>Nakamurellaceae</taxon>
        <taxon>Nakamurella</taxon>
    </lineage>
</organism>
<dbReference type="InterPro" id="IPR008792">
    <property type="entry name" value="PQQD"/>
</dbReference>
<keyword evidence="2" id="KW-1185">Reference proteome</keyword>
<evidence type="ECO:0000313" key="1">
    <source>
        <dbReference type="EMBL" id="MBM9469136.1"/>
    </source>
</evidence>
<comment type="caution">
    <text evidence="1">The sequence shown here is derived from an EMBL/GenBank/DDBJ whole genome shotgun (WGS) entry which is preliminary data.</text>
</comment>
<gene>
    <name evidence="1" type="ORF">JL106_17755</name>
</gene>
<dbReference type="Gene3D" id="1.10.10.1150">
    <property type="entry name" value="Coenzyme PQQ synthesis protein D (PqqD)"/>
    <property type="match status" value="1"/>
</dbReference>
<accession>A0A939C0U2</accession>
<dbReference type="Proteomes" id="UP000663792">
    <property type="component" value="Unassembled WGS sequence"/>
</dbReference>
<dbReference type="Pfam" id="PF05402">
    <property type="entry name" value="PqqD"/>
    <property type="match status" value="1"/>
</dbReference>
<name>A0A939C0U2_9ACTN</name>
<protein>
    <submittedName>
        <fullName evidence="1">PqqD family protein</fullName>
    </submittedName>
</protein>
<dbReference type="AlphaFoldDB" id="A0A939C0U2"/>
<reference evidence="1" key="1">
    <citation type="submission" date="2021-01" db="EMBL/GenBank/DDBJ databases">
        <title>YIM 132084 draft genome.</title>
        <authorList>
            <person name="An D."/>
        </authorList>
    </citation>
    <scope>NUCLEOTIDE SEQUENCE</scope>
    <source>
        <strain evidence="1">YIM 132084</strain>
    </source>
</reference>
<evidence type="ECO:0000313" key="2">
    <source>
        <dbReference type="Proteomes" id="UP000663792"/>
    </source>
</evidence>
<proteinExistence type="predicted"/>
<dbReference type="EMBL" id="JAERWK010000023">
    <property type="protein sequence ID" value="MBM9469136.1"/>
    <property type="molecule type" value="Genomic_DNA"/>
</dbReference>